<accession>A0ABR7B6X7</accession>
<feature type="chain" id="PRO_5046894585" evidence="1">
    <location>
        <begin position="32"/>
        <end position="156"/>
    </location>
</feature>
<dbReference type="EMBL" id="JACONW010000191">
    <property type="protein sequence ID" value="MBC3952924.1"/>
    <property type="molecule type" value="Genomic_DNA"/>
</dbReference>
<feature type="signal peptide" evidence="1">
    <location>
        <begin position="1"/>
        <end position="31"/>
    </location>
</feature>
<evidence type="ECO:0000313" key="3">
    <source>
        <dbReference type="Proteomes" id="UP000651852"/>
    </source>
</evidence>
<dbReference type="RefSeq" id="WP_187523080.1">
    <property type="nucleotide sequence ID" value="NZ_JACONW010000191.1"/>
</dbReference>
<comment type="caution">
    <text evidence="2">The sequence shown here is derived from an EMBL/GenBank/DDBJ whole genome shotgun (WGS) entry which is preliminary data.</text>
</comment>
<protein>
    <submittedName>
        <fullName evidence="2">Uncharacterized protein</fullName>
    </submittedName>
</protein>
<sequence length="156" mass="16760">MDVHWKLNKAGPQVLLCLVLLAASVAPYARAAGSFQANVKVVNETATPLVLSAANWVLGGVGVDNYAIPGHRTGDISLMFASKKRGALSFTYTAGDKSCTFKAGHDIRTSFGWFRPAEEPYQWTNAQSDGASKAICKAQLVSHDPDKSYSVRVSIE</sequence>
<dbReference type="Proteomes" id="UP000651852">
    <property type="component" value="Unassembled WGS sequence"/>
</dbReference>
<evidence type="ECO:0000313" key="2">
    <source>
        <dbReference type="EMBL" id="MBC3952924.1"/>
    </source>
</evidence>
<organism evidence="2 3">
    <name type="scientific">Pseudomonas folii</name>
    <dbReference type="NCBI Taxonomy" id="2762593"/>
    <lineage>
        <taxon>Bacteria</taxon>
        <taxon>Pseudomonadati</taxon>
        <taxon>Pseudomonadota</taxon>
        <taxon>Gammaproteobacteria</taxon>
        <taxon>Pseudomonadales</taxon>
        <taxon>Pseudomonadaceae</taxon>
        <taxon>Pseudomonas</taxon>
    </lineage>
</organism>
<gene>
    <name evidence="2" type="ORF">H8S59_24410</name>
</gene>
<keyword evidence="1" id="KW-0732">Signal</keyword>
<proteinExistence type="predicted"/>
<evidence type="ECO:0000256" key="1">
    <source>
        <dbReference type="SAM" id="SignalP"/>
    </source>
</evidence>
<keyword evidence="3" id="KW-1185">Reference proteome</keyword>
<name>A0ABR7B6X7_9PSED</name>
<reference evidence="2 3" key="1">
    <citation type="submission" date="2020-08" db="EMBL/GenBank/DDBJ databases">
        <title>Putative novel bacterial strains isolated from necrotic wheat leaf tissues caused by Xanthomonas translucens.</title>
        <authorList>
            <person name="Tambong J.T."/>
        </authorList>
    </citation>
    <scope>NUCLEOTIDE SEQUENCE [LARGE SCALE GENOMIC DNA]</scope>
    <source>
        <strain evidence="2 3">DOAB 1069</strain>
    </source>
</reference>